<comment type="caution">
    <text evidence="3">The sequence shown here is derived from an EMBL/GenBank/DDBJ whole genome shotgun (WGS) entry which is preliminary data.</text>
</comment>
<evidence type="ECO:0000313" key="4">
    <source>
        <dbReference type="Proteomes" id="UP000582231"/>
    </source>
</evidence>
<dbReference type="SUPFAM" id="SSF69304">
    <property type="entry name" value="Tricorn protease N-terminal domain"/>
    <property type="match status" value="1"/>
</dbReference>
<feature type="compositionally biased region" description="Gly residues" evidence="1">
    <location>
        <begin position="352"/>
        <end position="363"/>
    </location>
</feature>
<feature type="signal peptide" evidence="2">
    <location>
        <begin position="1"/>
        <end position="29"/>
    </location>
</feature>
<evidence type="ECO:0000256" key="2">
    <source>
        <dbReference type="SAM" id="SignalP"/>
    </source>
</evidence>
<protein>
    <recommendedName>
        <fullName evidence="5">Ig-like domain-containing protein</fullName>
    </recommendedName>
</protein>
<evidence type="ECO:0008006" key="5">
    <source>
        <dbReference type="Google" id="ProtNLM"/>
    </source>
</evidence>
<feature type="region of interest" description="Disordered" evidence="1">
    <location>
        <begin position="334"/>
        <end position="371"/>
    </location>
</feature>
<dbReference type="RefSeq" id="WP_179726912.1">
    <property type="nucleotide sequence ID" value="NZ_BAABEF010000001.1"/>
</dbReference>
<sequence>MSRTRTAALLSVSALATASLLSVADPALAATTATPTDTTITTSEARSATPAAATAADGSIVYIHGFNVWLSRPDGSGQRAVTVDGTEASPYEHPTMSDAGVIAVMKGDLIVRMGQDGAVYNRINPEDLFVPDYGTVVISPIHDPEISPDGTKITYSQLRLERYGGAGGYLETEALVGVTDAAQWVGPDKYGIVRGSQPSWVTNSRLTLNRSGDVHLDDLGQESVVWFYSNDIFGQFIELQEAEVSRDGKRVIFGSAGGLAMKTTVGDPRAGKPAPPTASPECYLTPDPGQPVATDPSFGPDSDSAAYSEGGDLWVIKGLAACSAETTIAKIAAGGTEPDWSPAPLSAPPAGGPGGGAGGGGTSGHAFVPGTAPVVSGKAKVGRKLHASAGTWSPSPTSVTYTWLRNGKVVAGRTGATYKLGKADRGKRIQVRVTVHRGGYADRSATSGVVKVRR</sequence>
<reference evidence="3 4" key="1">
    <citation type="submission" date="2020-07" db="EMBL/GenBank/DDBJ databases">
        <title>Sequencing the genomes of 1000 actinobacteria strains.</title>
        <authorList>
            <person name="Klenk H.-P."/>
        </authorList>
    </citation>
    <scope>NUCLEOTIDE SEQUENCE [LARGE SCALE GENOMIC DNA]</scope>
    <source>
        <strain evidence="3 4">DSM 19082</strain>
    </source>
</reference>
<dbReference type="Proteomes" id="UP000582231">
    <property type="component" value="Unassembled WGS sequence"/>
</dbReference>
<keyword evidence="2" id="KW-0732">Signal</keyword>
<gene>
    <name evidence="3" type="ORF">BJ958_002237</name>
</gene>
<feature type="chain" id="PRO_5032929804" description="Ig-like domain-containing protein" evidence="2">
    <location>
        <begin position="30"/>
        <end position="454"/>
    </location>
</feature>
<evidence type="ECO:0000313" key="3">
    <source>
        <dbReference type="EMBL" id="NYD30691.1"/>
    </source>
</evidence>
<keyword evidence="4" id="KW-1185">Reference proteome</keyword>
<organism evidence="3 4">
    <name type="scientific">Nocardioides kongjuensis</name>
    <dbReference type="NCBI Taxonomy" id="349522"/>
    <lineage>
        <taxon>Bacteria</taxon>
        <taxon>Bacillati</taxon>
        <taxon>Actinomycetota</taxon>
        <taxon>Actinomycetes</taxon>
        <taxon>Propionibacteriales</taxon>
        <taxon>Nocardioidaceae</taxon>
        <taxon>Nocardioides</taxon>
    </lineage>
</organism>
<dbReference type="AlphaFoldDB" id="A0A852RAR7"/>
<evidence type="ECO:0000256" key="1">
    <source>
        <dbReference type="SAM" id="MobiDB-lite"/>
    </source>
</evidence>
<dbReference type="Gene3D" id="2.60.40.2700">
    <property type="match status" value="1"/>
</dbReference>
<name>A0A852RAR7_9ACTN</name>
<proteinExistence type="predicted"/>
<feature type="region of interest" description="Disordered" evidence="1">
    <location>
        <begin position="264"/>
        <end position="304"/>
    </location>
</feature>
<accession>A0A852RAR7</accession>
<dbReference type="EMBL" id="JACCBF010000001">
    <property type="protein sequence ID" value="NYD30691.1"/>
    <property type="molecule type" value="Genomic_DNA"/>
</dbReference>